<dbReference type="Pfam" id="PF00563">
    <property type="entry name" value="EAL"/>
    <property type="match status" value="1"/>
</dbReference>
<reference evidence="2" key="1">
    <citation type="submission" date="2013-08" db="EMBL/GenBank/DDBJ databases">
        <authorList>
            <person name="Mendez C."/>
            <person name="Richter M."/>
            <person name="Ferrer M."/>
            <person name="Sanchez J."/>
        </authorList>
    </citation>
    <scope>NUCLEOTIDE SEQUENCE</scope>
</reference>
<evidence type="ECO:0000259" key="1">
    <source>
        <dbReference type="PROSITE" id="PS50883"/>
    </source>
</evidence>
<proteinExistence type="predicted"/>
<dbReference type="CDD" id="cd01948">
    <property type="entry name" value="EAL"/>
    <property type="match status" value="1"/>
</dbReference>
<accession>T1CGV2</accession>
<dbReference type="PROSITE" id="PS50883">
    <property type="entry name" value="EAL"/>
    <property type="match status" value="1"/>
</dbReference>
<dbReference type="InterPro" id="IPR001633">
    <property type="entry name" value="EAL_dom"/>
</dbReference>
<gene>
    <name evidence="2" type="ORF">B2A_01543</name>
</gene>
<dbReference type="AlphaFoldDB" id="T1CGV2"/>
<dbReference type="EMBL" id="AUZZ01001129">
    <property type="protein sequence ID" value="EQD65584.1"/>
    <property type="molecule type" value="Genomic_DNA"/>
</dbReference>
<feature type="domain" description="EAL" evidence="1">
    <location>
        <begin position="1"/>
        <end position="96"/>
    </location>
</feature>
<dbReference type="PANTHER" id="PTHR33121">
    <property type="entry name" value="CYCLIC DI-GMP PHOSPHODIESTERASE PDEF"/>
    <property type="match status" value="1"/>
</dbReference>
<protein>
    <submittedName>
        <fullName evidence="2">Diguanylate phosphodiesterase, predicted domain protein</fullName>
    </submittedName>
</protein>
<name>T1CGV2_9ZZZZ</name>
<dbReference type="PANTHER" id="PTHR33121:SF70">
    <property type="entry name" value="SIGNALING PROTEIN YKOW"/>
    <property type="match status" value="1"/>
</dbReference>
<dbReference type="SUPFAM" id="SSF141868">
    <property type="entry name" value="EAL domain-like"/>
    <property type="match status" value="1"/>
</dbReference>
<dbReference type="InterPro" id="IPR035919">
    <property type="entry name" value="EAL_sf"/>
</dbReference>
<sequence length="106" mass="11521">AGYSSLQYLRHLQVDKLKLDRSFIGNLRPGADGDMAILKAVVSMACGLDVDLVIEGVETAFQRDLIESIGCEMAQGYLFSRPMPLPELMRLLSKATAPSATAPLRP</sequence>
<dbReference type="GO" id="GO:0071111">
    <property type="term" value="F:cyclic-guanylate-specific phosphodiesterase activity"/>
    <property type="evidence" value="ECO:0007669"/>
    <property type="project" value="InterPro"/>
</dbReference>
<reference evidence="2" key="2">
    <citation type="journal article" date="2014" name="ISME J.">
        <title>Microbial stratification in low pH oxic and suboxic macroscopic growths along an acid mine drainage.</title>
        <authorList>
            <person name="Mendez-Garcia C."/>
            <person name="Mesa V."/>
            <person name="Sprenger R.R."/>
            <person name="Richter M."/>
            <person name="Diez M.S."/>
            <person name="Solano J."/>
            <person name="Bargiela R."/>
            <person name="Golyshina O.V."/>
            <person name="Manteca A."/>
            <person name="Ramos J.L."/>
            <person name="Gallego J.R."/>
            <person name="Llorente I."/>
            <person name="Martins Dos Santos V.A."/>
            <person name="Jensen O.N."/>
            <person name="Pelaez A.I."/>
            <person name="Sanchez J."/>
            <person name="Ferrer M."/>
        </authorList>
    </citation>
    <scope>NUCLEOTIDE SEQUENCE</scope>
</reference>
<organism evidence="2">
    <name type="scientific">mine drainage metagenome</name>
    <dbReference type="NCBI Taxonomy" id="410659"/>
    <lineage>
        <taxon>unclassified sequences</taxon>
        <taxon>metagenomes</taxon>
        <taxon>ecological metagenomes</taxon>
    </lineage>
</organism>
<feature type="non-terminal residue" evidence="2">
    <location>
        <position position="1"/>
    </location>
</feature>
<dbReference type="InterPro" id="IPR050706">
    <property type="entry name" value="Cyclic-di-GMP_PDE-like"/>
</dbReference>
<dbReference type="Gene3D" id="3.20.20.450">
    <property type="entry name" value="EAL domain"/>
    <property type="match status" value="1"/>
</dbReference>
<comment type="caution">
    <text evidence="2">The sequence shown here is derived from an EMBL/GenBank/DDBJ whole genome shotgun (WGS) entry which is preliminary data.</text>
</comment>
<evidence type="ECO:0000313" key="2">
    <source>
        <dbReference type="EMBL" id="EQD65584.1"/>
    </source>
</evidence>